<reference evidence="3 4" key="1">
    <citation type="submission" date="2006-10" db="EMBL/GenBank/DDBJ databases">
        <title>Complete sequence of Syntrophobacter fumaroxidans MPOB.</title>
        <authorList>
            <consortium name="US DOE Joint Genome Institute"/>
            <person name="Copeland A."/>
            <person name="Lucas S."/>
            <person name="Lapidus A."/>
            <person name="Barry K."/>
            <person name="Detter J.C."/>
            <person name="Glavina del Rio T."/>
            <person name="Hammon N."/>
            <person name="Israni S."/>
            <person name="Pitluck S."/>
            <person name="Goltsman E.G."/>
            <person name="Martinez M."/>
            <person name="Schmutz J."/>
            <person name="Larimer F."/>
            <person name="Land M."/>
            <person name="Hauser L."/>
            <person name="Kyrpides N."/>
            <person name="Kim E."/>
            <person name="Boone D.R."/>
            <person name="Brockman F."/>
            <person name="Culley D."/>
            <person name="Ferry J."/>
            <person name="Gunsalus R."/>
            <person name="McInerney M.J."/>
            <person name="Morrison M."/>
            <person name="Plugge C."/>
            <person name="Rohlin L."/>
            <person name="Scholten J."/>
            <person name="Sieber J."/>
            <person name="Stams A.J.M."/>
            <person name="Worm P."/>
            <person name="Henstra A.M."/>
            <person name="Richardson P."/>
        </authorList>
    </citation>
    <scope>NUCLEOTIDE SEQUENCE [LARGE SCALE GENOMIC DNA]</scope>
    <source>
        <strain evidence="4">DSM 10017 / MPOB</strain>
    </source>
</reference>
<dbReference type="Pfam" id="PF01558">
    <property type="entry name" value="POR"/>
    <property type="match status" value="1"/>
</dbReference>
<organism evidence="3 4">
    <name type="scientific">Syntrophobacter fumaroxidans (strain DSM 10017 / MPOB)</name>
    <dbReference type="NCBI Taxonomy" id="335543"/>
    <lineage>
        <taxon>Bacteria</taxon>
        <taxon>Pseudomonadati</taxon>
        <taxon>Thermodesulfobacteriota</taxon>
        <taxon>Syntrophobacteria</taxon>
        <taxon>Syntrophobacterales</taxon>
        <taxon>Syntrophobacteraceae</taxon>
        <taxon>Syntrophobacter</taxon>
    </lineage>
</organism>
<evidence type="ECO:0000313" key="3">
    <source>
        <dbReference type="EMBL" id="ABK16086.1"/>
    </source>
</evidence>
<proteinExistence type="predicted"/>
<dbReference type="PANTHER" id="PTHR43854">
    <property type="entry name" value="INDOLEPYRUVATE OXIDOREDUCTASE SUBUNIT IORB"/>
    <property type="match status" value="1"/>
</dbReference>
<dbReference type="RefSeq" id="WP_011697259.1">
    <property type="nucleotide sequence ID" value="NC_008554.1"/>
</dbReference>
<dbReference type="STRING" id="335543.Sfum_0386"/>
<keyword evidence="3" id="KW-0670">Pyruvate</keyword>
<dbReference type="Proteomes" id="UP000001784">
    <property type="component" value="Chromosome"/>
</dbReference>
<evidence type="ECO:0000313" key="4">
    <source>
        <dbReference type="Proteomes" id="UP000001784"/>
    </source>
</evidence>
<dbReference type="InParanoid" id="A0LF84"/>
<dbReference type="AlphaFoldDB" id="A0LF84"/>
<feature type="domain" description="Pyruvate/ketoisovalerate oxidoreductase catalytic" evidence="2">
    <location>
        <begin position="10"/>
        <end position="169"/>
    </location>
</feature>
<dbReference type="HOGENOM" id="CLU_087284_1_0_7"/>
<dbReference type="EMBL" id="CP000478">
    <property type="protein sequence ID" value="ABK16086.1"/>
    <property type="molecule type" value="Genomic_DNA"/>
</dbReference>
<dbReference type="InterPro" id="IPR002869">
    <property type="entry name" value="Pyrv_flavodox_OxRed_cen"/>
</dbReference>
<dbReference type="InterPro" id="IPR019752">
    <property type="entry name" value="Pyrv/ketoisovalerate_OxRed_cat"/>
</dbReference>
<dbReference type="PANTHER" id="PTHR43854:SF1">
    <property type="entry name" value="INDOLEPYRUVATE OXIDOREDUCTASE SUBUNIT IORB"/>
    <property type="match status" value="1"/>
</dbReference>
<dbReference type="Gene3D" id="3.40.920.10">
    <property type="entry name" value="Pyruvate-ferredoxin oxidoreductase, PFOR, domain III"/>
    <property type="match status" value="1"/>
</dbReference>
<dbReference type="OrthoDB" id="9800445at2"/>
<dbReference type="NCBIfam" id="NF005329">
    <property type="entry name" value="PRK06853.2-4"/>
    <property type="match status" value="1"/>
</dbReference>
<accession>A0LF84</accession>
<dbReference type="eggNOG" id="COG1014">
    <property type="taxonomic scope" value="Bacteria"/>
</dbReference>
<evidence type="ECO:0000259" key="2">
    <source>
        <dbReference type="Pfam" id="PF01558"/>
    </source>
</evidence>
<keyword evidence="1" id="KW-0560">Oxidoreductase</keyword>
<keyword evidence="4" id="KW-1185">Reference proteome</keyword>
<name>A0LF84_SYNFM</name>
<evidence type="ECO:0000256" key="1">
    <source>
        <dbReference type="ARBA" id="ARBA00023002"/>
    </source>
</evidence>
<protein>
    <submittedName>
        <fullName evidence="3">Pyruvate ferredoxin/flavodoxin oxidoreductase</fullName>
    </submittedName>
</protein>
<gene>
    <name evidence="3" type="ordered locus">Sfum_0386</name>
</gene>
<sequence>MQQIIVSGIGGQGVLFVTKLLAQTAVDTGRSVLLSETHGMAQRGGNVISHLKVAPREQSGTSPVSPLVRPGHADVLLALHPDALAAHGFFLRPGGRAFCNASGTTAEGSLDASAIAGSLGSAVSANLVLLGFAAASGALFCDPAQLETTLARIGGKRTESSLAAFRAGLKAASAP</sequence>
<dbReference type="InterPro" id="IPR052198">
    <property type="entry name" value="IorB_Oxidoreductase"/>
</dbReference>
<dbReference type="KEGG" id="sfu:Sfum_0386"/>
<dbReference type="SUPFAM" id="SSF53323">
    <property type="entry name" value="Pyruvate-ferredoxin oxidoreductase, PFOR, domain III"/>
    <property type="match status" value="1"/>
</dbReference>
<dbReference type="GO" id="GO:0016903">
    <property type="term" value="F:oxidoreductase activity, acting on the aldehyde or oxo group of donors"/>
    <property type="evidence" value="ECO:0007669"/>
    <property type="project" value="InterPro"/>
</dbReference>